<dbReference type="AlphaFoldDB" id="A0A1G7QTH3"/>
<accession>A0A1G7QTH3</accession>
<reference evidence="7 8" key="1">
    <citation type="submission" date="2016-10" db="EMBL/GenBank/DDBJ databases">
        <authorList>
            <person name="de Groot N.N."/>
        </authorList>
    </citation>
    <scope>NUCLEOTIDE SEQUENCE [LARGE SCALE GENOMIC DNA]</scope>
    <source>
        <strain evidence="7 8">R5</strain>
    </source>
</reference>
<keyword evidence="2" id="KW-1003">Cell membrane</keyword>
<dbReference type="InterPro" id="IPR011701">
    <property type="entry name" value="MFS"/>
</dbReference>
<evidence type="ECO:0000313" key="8">
    <source>
        <dbReference type="Proteomes" id="UP000199245"/>
    </source>
</evidence>
<feature type="transmembrane region" description="Helical" evidence="6">
    <location>
        <begin position="50"/>
        <end position="71"/>
    </location>
</feature>
<dbReference type="Proteomes" id="UP000199245">
    <property type="component" value="Unassembled WGS sequence"/>
</dbReference>
<dbReference type="InterPro" id="IPR036259">
    <property type="entry name" value="MFS_trans_sf"/>
</dbReference>
<dbReference type="EMBL" id="FMZW01000105">
    <property type="protein sequence ID" value="SDG01826.1"/>
    <property type="molecule type" value="Genomic_DNA"/>
</dbReference>
<evidence type="ECO:0000256" key="1">
    <source>
        <dbReference type="ARBA" id="ARBA00004651"/>
    </source>
</evidence>
<dbReference type="GO" id="GO:0005886">
    <property type="term" value="C:plasma membrane"/>
    <property type="evidence" value="ECO:0007669"/>
    <property type="project" value="UniProtKB-SubCell"/>
</dbReference>
<keyword evidence="5 6" id="KW-0472">Membrane</keyword>
<dbReference type="GO" id="GO:0022857">
    <property type="term" value="F:transmembrane transporter activity"/>
    <property type="evidence" value="ECO:0007669"/>
    <property type="project" value="InterPro"/>
</dbReference>
<feature type="transmembrane region" description="Helical" evidence="6">
    <location>
        <begin position="357"/>
        <end position="374"/>
    </location>
</feature>
<dbReference type="SUPFAM" id="SSF103473">
    <property type="entry name" value="MFS general substrate transporter"/>
    <property type="match status" value="1"/>
</dbReference>
<dbReference type="CDD" id="cd06173">
    <property type="entry name" value="MFS_MefA_like"/>
    <property type="match status" value="1"/>
</dbReference>
<gene>
    <name evidence="7" type="ORF">SAMN05216337_11057</name>
</gene>
<dbReference type="PANTHER" id="PTHR23513:SF11">
    <property type="entry name" value="STAPHYLOFERRIN A TRANSPORTER"/>
    <property type="match status" value="1"/>
</dbReference>
<evidence type="ECO:0000256" key="6">
    <source>
        <dbReference type="SAM" id="Phobius"/>
    </source>
</evidence>
<feature type="transmembrane region" description="Helical" evidence="6">
    <location>
        <begin position="167"/>
        <end position="192"/>
    </location>
</feature>
<feature type="transmembrane region" description="Helical" evidence="6">
    <location>
        <begin position="380"/>
        <end position="403"/>
    </location>
</feature>
<dbReference type="RefSeq" id="WP_092090630.1">
    <property type="nucleotide sequence ID" value="NZ_FMZW01000105.1"/>
</dbReference>
<evidence type="ECO:0000256" key="3">
    <source>
        <dbReference type="ARBA" id="ARBA00022692"/>
    </source>
</evidence>
<comment type="subcellular location">
    <subcellularLocation>
        <location evidence="1">Cell membrane</location>
        <topology evidence="1">Multi-pass membrane protein</topology>
    </subcellularLocation>
</comment>
<dbReference type="Pfam" id="PF07690">
    <property type="entry name" value="MFS_1"/>
    <property type="match status" value="1"/>
</dbReference>
<dbReference type="Gene3D" id="1.20.1250.20">
    <property type="entry name" value="MFS general substrate transporter like domains"/>
    <property type="match status" value="1"/>
</dbReference>
<keyword evidence="4 6" id="KW-1133">Transmembrane helix</keyword>
<feature type="transmembrane region" description="Helical" evidence="6">
    <location>
        <begin position="320"/>
        <end position="345"/>
    </location>
</feature>
<proteinExistence type="predicted"/>
<feature type="transmembrane region" description="Helical" evidence="6">
    <location>
        <begin position="26"/>
        <end position="44"/>
    </location>
</feature>
<feature type="transmembrane region" description="Helical" evidence="6">
    <location>
        <begin position="224"/>
        <end position="249"/>
    </location>
</feature>
<evidence type="ECO:0000256" key="4">
    <source>
        <dbReference type="ARBA" id="ARBA00022989"/>
    </source>
</evidence>
<feature type="transmembrane region" description="Helical" evidence="6">
    <location>
        <begin position="92"/>
        <end position="121"/>
    </location>
</feature>
<organism evidence="7 8">
    <name type="scientific">Bradyrhizobium brasilense</name>
    <dbReference type="NCBI Taxonomy" id="1419277"/>
    <lineage>
        <taxon>Bacteria</taxon>
        <taxon>Pseudomonadati</taxon>
        <taxon>Pseudomonadota</taxon>
        <taxon>Alphaproteobacteria</taxon>
        <taxon>Hyphomicrobiales</taxon>
        <taxon>Nitrobacteraceae</taxon>
        <taxon>Bradyrhizobium</taxon>
    </lineage>
</organism>
<evidence type="ECO:0000256" key="2">
    <source>
        <dbReference type="ARBA" id="ARBA00022475"/>
    </source>
</evidence>
<sequence>MSGTTRTSALAPFHIRSYRFQWPSDLLTSWAFEVETLVLGWYIMVETGSVLLLTVLASLQYVGTLVAPVVGMIGDRMGHRDLLAVMRFAYTALAGTIMTLALTGHLAPLNVMIIVAVMGVIRPSDLGVRGALLADIMPPEQLVGAISLARTTQDSARIAGALTGAGLFAALGIGYVYVGIAGFYFVAAILMLCMSRPKSHGTADLAAGDAPGSKLLRDLKEGIVYAWSGPGMRAALCVAFLANLTAFPLTNGLLPYVARDIFHTDQTGLGYLSASFAVGSLIGSITLSMAGGVRIARLLIGATLAWYAMLLVFVELRTMPVAMACLLLAGIAQSMSMISAAVMLMRNASAHLRGRVMGVRMMVIYGLPLGLLAAGSLIDLIGYTATGTLLAAAGFVAMLAIALHWRADLWPTHAPANAR</sequence>
<evidence type="ECO:0000313" key="7">
    <source>
        <dbReference type="EMBL" id="SDG01826.1"/>
    </source>
</evidence>
<protein>
    <submittedName>
        <fullName evidence="7">Predicted arabinose efflux permease, MFS family</fullName>
    </submittedName>
</protein>
<name>A0A1G7QTH3_9BRAD</name>
<dbReference type="PANTHER" id="PTHR23513">
    <property type="entry name" value="INTEGRAL MEMBRANE EFFLUX PROTEIN-RELATED"/>
    <property type="match status" value="1"/>
</dbReference>
<evidence type="ECO:0000256" key="5">
    <source>
        <dbReference type="ARBA" id="ARBA00023136"/>
    </source>
</evidence>
<feature type="transmembrane region" description="Helical" evidence="6">
    <location>
        <begin position="269"/>
        <end position="288"/>
    </location>
</feature>
<keyword evidence="3 6" id="KW-0812">Transmembrane</keyword>
<feature type="transmembrane region" description="Helical" evidence="6">
    <location>
        <begin position="295"/>
        <end position="314"/>
    </location>
</feature>